<reference evidence="2 3" key="1">
    <citation type="submission" date="2017-10" db="EMBL/GenBank/DDBJ databases">
        <title>Development of genomic resources for the powdery mildew, Erysiphe pulchra.</title>
        <authorList>
            <person name="Wadl P.A."/>
            <person name="Mack B.M."/>
            <person name="Moore G."/>
            <person name="Beltz S.B."/>
        </authorList>
    </citation>
    <scope>NUCLEOTIDE SEQUENCE [LARGE SCALE GENOMIC DNA]</scope>
    <source>
        <strain evidence="2">Cflorida</strain>
    </source>
</reference>
<proteinExistence type="predicted"/>
<dbReference type="EMBL" id="PEDP01001095">
    <property type="protein sequence ID" value="POS84271.1"/>
    <property type="molecule type" value="Genomic_DNA"/>
</dbReference>
<comment type="caution">
    <text evidence="2">The sequence shown here is derived from an EMBL/GenBank/DDBJ whole genome shotgun (WGS) entry which is preliminary data.</text>
</comment>
<feature type="domain" description="Helitron helicase-like" evidence="1">
    <location>
        <begin position="16"/>
        <end position="92"/>
    </location>
</feature>
<dbReference type="Pfam" id="PF14214">
    <property type="entry name" value="Helitron_like_N"/>
    <property type="match status" value="1"/>
</dbReference>
<sequence>MDSYTFFGRKGQWKYSVFTTITANPSWSEILAELEYNQTQYSRPDLIAKVFKLKLDQMSHDFKERYVCGVSIGSIYTIEYQKRGLPHAHILVYLHRDVVPRCAEQVDELVRAQVPTNDPELVAVVKSLLIHGPCGPEFPNAPCMRVGKCSEGFPKRFFEQTTMVGNSFPEYARPDNGLRWGNERFMFNNRWVVPYNPYLIKKYEAHINVDIAGAFSSNMTEQQIEMAVQTQSSAFIDWMKYNDAHTDGRDLLYSDFPMHYTYVKNRDWHMRKKGHTIGRLLVAVPRQGENFYLRSLLTVKRGARSYRDLYTVNGIYYATPSAACRAMGLTFDDSEWISLFNEIKDTATVYSLRNQFAVILSNSEVLDPQNIWELFKDHFSDDCLHRISRMGDDLILPPTDWTEEERRYDYALWLLGNCLQDLGLNWERAQLRENRHAWIRQERNPLITEALSYDRDVERDNFMNLQRLFSSGQRAAFDIITNTIDNDLLPNTFFLQGPARTGKTFLYKTL</sequence>
<dbReference type="Proteomes" id="UP000237438">
    <property type="component" value="Unassembled WGS sequence"/>
</dbReference>
<dbReference type="OrthoDB" id="1728974at2759"/>
<evidence type="ECO:0000259" key="1">
    <source>
        <dbReference type="Pfam" id="PF14214"/>
    </source>
</evidence>
<accession>A0A2S4PQG3</accession>
<evidence type="ECO:0000313" key="2">
    <source>
        <dbReference type="EMBL" id="POS84271.1"/>
    </source>
</evidence>
<dbReference type="AlphaFoldDB" id="A0A2S4PQG3"/>
<gene>
    <name evidence="2" type="ORF">EPUL_003259</name>
</gene>
<name>A0A2S4PQG3_9PEZI</name>
<evidence type="ECO:0000313" key="3">
    <source>
        <dbReference type="Proteomes" id="UP000237438"/>
    </source>
</evidence>
<protein>
    <recommendedName>
        <fullName evidence="1">Helitron helicase-like domain-containing protein</fullName>
    </recommendedName>
</protein>
<dbReference type="PANTHER" id="PTHR10492:SF57">
    <property type="entry name" value="ATP-DEPENDENT DNA HELICASE"/>
    <property type="match status" value="1"/>
</dbReference>
<dbReference type="InterPro" id="IPR025476">
    <property type="entry name" value="Helitron_helicase-like"/>
</dbReference>
<keyword evidence="3" id="KW-1185">Reference proteome</keyword>
<dbReference type="STRING" id="225359.A0A2S4PQG3"/>
<dbReference type="PANTHER" id="PTHR10492">
    <property type="match status" value="1"/>
</dbReference>
<organism evidence="2 3">
    <name type="scientific">Erysiphe pulchra</name>
    <dbReference type="NCBI Taxonomy" id="225359"/>
    <lineage>
        <taxon>Eukaryota</taxon>
        <taxon>Fungi</taxon>
        <taxon>Dikarya</taxon>
        <taxon>Ascomycota</taxon>
        <taxon>Pezizomycotina</taxon>
        <taxon>Leotiomycetes</taxon>
        <taxon>Erysiphales</taxon>
        <taxon>Erysiphaceae</taxon>
        <taxon>Erysiphe</taxon>
    </lineage>
</organism>